<evidence type="ECO:0000313" key="18">
    <source>
        <dbReference type="Proteomes" id="UP000250275"/>
    </source>
</evidence>
<accession>A0A310S7J7</accession>
<dbReference type="GO" id="GO:0005743">
    <property type="term" value="C:mitochondrial inner membrane"/>
    <property type="evidence" value="ECO:0007669"/>
    <property type="project" value="UniProtKB-SubCell"/>
</dbReference>
<gene>
    <name evidence="17" type="ORF">WN48_03044</name>
</gene>
<dbReference type="OrthoDB" id="9982108at2759"/>
<evidence type="ECO:0000256" key="11">
    <source>
        <dbReference type="ARBA" id="ARBA00023310"/>
    </source>
</evidence>
<dbReference type="PANTHER" id="PTHR12427:SF1">
    <property type="entry name" value="ATP SYNTHASE SUBUNIT E, MITOCHONDRIAL"/>
    <property type="match status" value="1"/>
</dbReference>
<keyword evidence="10 16" id="KW-0472">Membrane</keyword>
<evidence type="ECO:0000256" key="5">
    <source>
        <dbReference type="ARBA" id="ARBA00022781"/>
    </source>
</evidence>
<keyword evidence="18" id="KW-1185">Reference proteome</keyword>
<dbReference type="Proteomes" id="UP000250275">
    <property type="component" value="Unassembled WGS sequence"/>
</dbReference>
<keyword evidence="8 15" id="KW-0406">Ion transport</keyword>
<keyword evidence="7" id="KW-0007">Acetylation</keyword>
<evidence type="ECO:0000256" key="14">
    <source>
        <dbReference type="ARBA" id="ARBA00074682"/>
    </source>
</evidence>
<proteinExistence type="inferred from homology"/>
<evidence type="ECO:0000256" key="15">
    <source>
        <dbReference type="RuleBase" id="RU367005"/>
    </source>
</evidence>
<name>A0A310S7J7_9HYME</name>
<dbReference type="Pfam" id="PF05680">
    <property type="entry name" value="ATP-synt_E"/>
    <property type="match status" value="1"/>
</dbReference>
<comment type="function">
    <text evidence="12 15">Subunit e, of the mitochondrial membrane ATP synthase complex (F(1)F(0) ATP synthase or Complex V) that produces ATP from ADP in the presence of a proton gradient across the membrane which is generated by electron transport complexes of the respiratory chain. ATP synthase complex consist of a soluble F(1) head domain - the catalytic core - and a membrane F(1) domain - the membrane proton channel. These two domains are linked by a central stalk rotating inside the F(1) region and a stationary peripheral stalk. During catalysis, ATP synthesis in the catalytic domain of F(1) is coupled via a rotary mechanism of the central stalk subunits to proton translocation. In vivo, can only synthesize ATP although its ATP hydrolase activity can be activated artificially in vitro. Part of the complex F(0) domain.</text>
</comment>
<feature type="transmembrane region" description="Helical" evidence="16">
    <location>
        <begin position="19"/>
        <end position="35"/>
    </location>
</feature>
<organism evidence="17 18">
    <name type="scientific">Eufriesea mexicana</name>
    <dbReference type="NCBI Taxonomy" id="516756"/>
    <lineage>
        <taxon>Eukaryota</taxon>
        <taxon>Metazoa</taxon>
        <taxon>Ecdysozoa</taxon>
        <taxon>Arthropoda</taxon>
        <taxon>Hexapoda</taxon>
        <taxon>Insecta</taxon>
        <taxon>Pterygota</taxon>
        <taxon>Neoptera</taxon>
        <taxon>Endopterygota</taxon>
        <taxon>Hymenoptera</taxon>
        <taxon>Apocrita</taxon>
        <taxon>Aculeata</taxon>
        <taxon>Apoidea</taxon>
        <taxon>Anthophila</taxon>
        <taxon>Apidae</taxon>
        <taxon>Eufriesea</taxon>
    </lineage>
</organism>
<comment type="similarity">
    <text evidence="2 15">Belongs to the ATPase e subunit family.</text>
</comment>
<evidence type="ECO:0000256" key="16">
    <source>
        <dbReference type="SAM" id="Phobius"/>
    </source>
</evidence>
<evidence type="ECO:0000256" key="4">
    <source>
        <dbReference type="ARBA" id="ARBA00022547"/>
    </source>
</evidence>
<keyword evidence="16" id="KW-1133">Transmembrane helix</keyword>
<evidence type="ECO:0000256" key="2">
    <source>
        <dbReference type="ARBA" id="ARBA00007333"/>
    </source>
</evidence>
<dbReference type="GO" id="GO:0015986">
    <property type="term" value="P:proton motive force-driven ATP synthesis"/>
    <property type="evidence" value="ECO:0007669"/>
    <property type="project" value="InterPro"/>
</dbReference>
<evidence type="ECO:0000256" key="6">
    <source>
        <dbReference type="ARBA" id="ARBA00022792"/>
    </source>
</evidence>
<keyword evidence="6 15" id="KW-0999">Mitochondrion inner membrane</keyword>
<keyword evidence="11 15" id="KW-0066">ATP synthesis</keyword>
<dbReference type="InterPro" id="IPR008386">
    <property type="entry name" value="ATP_synth_F0_esu_mt"/>
</dbReference>
<protein>
    <recommendedName>
        <fullName evidence="14 15">ATP synthase F(0) complex subunit e, mitochondrial</fullName>
    </recommendedName>
</protein>
<keyword evidence="9 15" id="KW-0496">Mitochondrion</keyword>
<evidence type="ECO:0000256" key="8">
    <source>
        <dbReference type="ARBA" id="ARBA00023065"/>
    </source>
</evidence>
<dbReference type="EMBL" id="KQ777390">
    <property type="protein sequence ID" value="OAD52089.1"/>
    <property type="molecule type" value="Genomic_DNA"/>
</dbReference>
<evidence type="ECO:0000256" key="9">
    <source>
        <dbReference type="ARBA" id="ARBA00023128"/>
    </source>
</evidence>
<dbReference type="AlphaFoldDB" id="A0A310S7J7"/>
<comment type="subcellular location">
    <subcellularLocation>
        <location evidence="1 15">Mitochondrion inner membrane</location>
    </subcellularLocation>
</comment>
<dbReference type="GO" id="GO:0015078">
    <property type="term" value="F:proton transmembrane transporter activity"/>
    <property type="evidence" value="ECO:0007669"/>
    <property type="project" value="InterPro"/>
</dbReference>
<keyword evidence="3 15" id="KW-0813">Transport</keyword>
<reference evidence="17 18" key="1">
    <citation type="submission" date="2015-07" db="EMBL/GenBank/DDBJ databases">
        <title>The genome of Eufriesea mexicana.</title>
        <authorList>
            <person name="Pan H."/>
            <person name="Kapheim K."/>
        </authorList>
    </citation>
    <scope>NUCLEOTIDE SEQUENCE [LARGE SCALE GENOMIC DNA]</scope>
    <source>
        <strain evidence="17">0111107269</strain>
        <tissue evidence="17">Whole body</tissue>
    </source>
</reference>
<evidence type="ECO:0000256" key="3">
    <source>
        <dbReference type="ARBA" id="ARBA00022448"/>
    </source>
</evidence>
<keyword evidence="5 15" id="KW-0375">Hydrogen ion transport</keyword>
<keyword evidence="16" id="KW-0812">Transmembrane</keyword>
<sequence>MSSVQATVKPLNVSPVIKFFRWTFLLSGIVYGLYFQKKFSKRENALREQEERERPMKEAKLAAEKKLLIEGKKRYV</sequence>
<keyword evidence="4 15" id="KW-0138">CF(0)</keyword>
<evidence type="ECO:0000256" key="13">
    <source>
        <dbReference type="ARBA" id="ARBA00064647"/>
    </source>
</evidence>
<evidence type="ECO:0000313" key="17">
    <source>
        <dbReference type="EMBL" id="OAD52089.1"/>
    </source>
</evidence>
<evidence type="ECO:0000256" key="7">
    <source>
        <dbReference type="ARBA" id="ARBA00022990"/>
    </source>
</evidence>
<comment type="subunit">
    <text evidence="13">Component of the ATP synthase complex composed at least of ATP5F1A/subunit alpha, ATP5F1B/subunit beta, ATP5MC1/subunit c (homooctomer), MT-ATP6/subunit a, MT-ATP8/subunit 8, ATP5ME/subunit e, ATP5MF/subunit f, ATP5MG/subunit g, ATP5MK/subunit k, ATP5MJ/subunit j, ATP5F1C/subunit gamma, ATP5F1D/subunit delta, ATP5F1E/subunit epsilon, ATP5PF/subunit F6, ATP5PB/subunit b, ATP5PD/subunit d, ATP5PO/subunit OSCP. ATP synthase complex consists of a soluble F(1) head domain (subunits alpha(3) and beta(3)) - the catalytic core - and a membrane F(0) domain - the membrane proton channel (subunits c, a, 8, e, f, g, k and j). These two domains are linked by a central stalk (subunits gamma, delta, and epsilon) rotating inside the F1 region and a stationary peripheral stalk (subunits F6, b, d, and OSCP).</text>
</comment>
<comment type="subunit">
    <text evidence="15">F-type ATPases have 2 components, CF(1) - the catalytic core - and CF(0) - the membrane proton channel. CF(1) and CF(0) have multiple subunits.</text>
</comment>
<evidence type="ECO:0000256" key="10">
    <source>
        <dbReference type="ARBA" id="ARBA00023136"/>
    </source>
</evidence>
<dbReference type="GO" id="GO:0045259">
    <property type="term" value="C:proton-transporting ATP synthase complex"/>
    <property type="evidence" value="ECO:0007669"/>
    <property type="project" value="UniProtKB-UniRule"/>
</dbReference>
<evidence type="ECO:0000256" key="1">
    <source>
        <dbReference type="ARBA" id="ARBA00004273"/>
    </source>
</evidence>
<dbReference type="PANTHER" id="PTHR12427">
    <property type="entry name" value="ATP SYNTHASE E CHAIN, MITOCHONDRIAL"/>
    <property type="match status" value="1"/>
</dbReference>
<evidence type="ECO:0000256" key="12">
    <source>
        <dbReference type="ARBA" id="ARBA00057306"/>
    </source>
</evidence>